<keyword evidence="1" id="KW-0479">Metal-binding</keyword>
<evidence type="ECO:0000256" key="1">
    <source>
        <dbReference type="ARBA" id="ARBA00022723"/>
    </source>
</evidence>
<gene>
    <name evidence="5" type="ORF">ACJMK2_042175</name>
</gene>
<dbReference type="PANTHER" id="PTHR34524:SF6">
    <property type="entry name" value="CALCYPHOSINE LIKE"/>
    <property type="match status" value="1"/>
</dbReference>
<feature type="domain" description="EF-hand" evidence="4">
    <location>
        <begin position="75"/>
        <end position="110"/>
    </location>
</feature>
<reference evidence="5 6" key="1">
    <citation type="submission" date="2024-11" db="EMBL/GenBank/DDBJ databases">
        <title>Chromosome-level genome assembly of the freshwater bivalve Anodonta woodiana.</title>
        <authorList>
            <person name="Chen X."/>
        </authorList>
    </citation>
    <scope>NUCLEOTIDE SEQUENCE [LARGE SCALE GENOMIC DNA]</scope>
    <source>
        <strain evidence="5">MN2024</strain>
        <tissue evidence="5">Gills</tissue>
    </source>
</reference>
<dbReference type="GO" id="GO:0046872">
    <property type="term" value="F:metal ion binding"/>
    <property type="evidence" value="ECO:0007669"/>
    <property type="project" value="UniProtKB-KW"/>
</dbReference>
<dbReference type="InterPro" id="IPR051581">
    <property type="entry name" value="Ca-bind"/>
</dbReference>
<dbReference type="FunFam" id="1.10.238.10:FF:000178">
    <property type="entry name" value="Calmodulin-2 A"/>
    <property type="match status" value="1"/>
</dbReference>
<evidence type="ECO:0000259" key="4">
    <source>
        <dbReference type="PROSITE" id="PS50222"/>
    </source>
</evidence>
<protein>
    <recommendedName>
        <fullName evidence="4">EF-hand domain-containing protein</fullName>
    </recommendedName>
</protein>
<keyword evidence="2" id="KW-0677">Repeat</keyword>
<comment type="caution">
    <text evidence="5">The sequence shown here is derived from an EMBL/GenBank/DDBJ whole genome shotgun (WGS) entry which is preliminary data.</text>
</comment>
<keyword evidence="3" id="KW-0106">Calcium</keyword>
<dbReference type="Gene3D" id="1.10.238.10">
    <property type="entry name" value="EF-hand"/>
    <property type="match status" value="2"/>
</dbReference>
<evidence type="ECO:0000256" key="3">
    <source>
        <dbReference type="ARBA" id="ARBA00022837"/>
    </source>
</evidence>
<dbReference type="Proteomes" id="UP001634394">
    <property type="component" value="Unassembled WGS sequence"/>
</dbReference>
<dbReference type="CDD" id="cd00051">
    <property type="entry name" value="EFh"/>
    <property type="match status" value="1"/>
</dbReference>
<feature type="domain" description="EF-hand" evidence="4">
    <location>
        <begin position="39"/>
        <end position="74"/>
    </location>
</feature>
<dbReference type="GO" id="GO:0043226">
    <property type="term" value="C:organelle"/>
    <property type="evidence" value="ECO:0007669"/>
    <property type="project" value="UniProtKB-ARBA"/>
</dbReference>
<evidence type="ECO:0000256" key="2">
    <source>
        <dbReference type="ARBA" id="ARBA00022737"/>
    </source>
</evidence>
<proteinExistence type="predicted"/>
<feature type="domain" description="EF-hand" evidence="4">
    <location>
        <begin position="111"/>
        <end position="146"/>
    </location>
</feature>
<dbReference type="AlphaFoldDB" id="A0ABD3W6J0"/>
<dbReference type="PROSITE" id="PS00018">
    <property type="entry name" value="EF_HAND_1"/>
    <property type="match status" value="3"/>
</dbReference>
<evidence type="ECO:0000313" key="5">
    <source>
        <dbReference type="EMBL" id="KAL3869502.1"/>
    </source>
</evidence>
<dbReference type="InterPro" id="IPR002048">
    <property type="entry name" value="EF_hand_dom"/>
</dbReference>
<evidence type="ECO:0000313" key="6">
    <source>
        <dbReference type="Proteomes" id="UP001634394"/>
    </source>
</evidence>
<dbReference type="InterPro" id="IPR011992">
    <property type="entry name" value="EF-hand-dom_pair"/>
</dbReference>
<dbReference type="InterPro" id="IPR018247">
    <property type="entry name" value="EF_Hand_1_Ca_BS"/>
</dbReference>
<dbReference type="PROSITE" id="PS50222">
    <property type="entry name" value="EF_HAND_2"/>
    <property type="match status" value="3"/>
</dbReference>
<name>A0ABD3W6J0_SINWO</name>
<accession>A0ABD3W6J0</accession>
<organism evidence="5 6">
    <name type="scientific">Sinanodonta woodiana</name>
    <name type="common">Chinese pond mussel</name>
    <name type="synonym">Anodonta woodiana</name>
    <dbReference type="NCBI Taxonomy" id="1069815"/>
    <lineage>
        <taxon>Eukaryota</taxon>
        <taxon>Metazoa</taxon>
        <taxon>Spiralia</taxon>
        <taxon>Lophotrochozoa</taxon>
        <taxon>Mollusca</taxon>
        <taxon>Bivalvia</taxon>
        <taxon>Autobranchia</taxon>
        <taxon>Heteroconchia</taxon>
        <taxon>Palaeoheterodonta</taxon>
        <taxon>Unionida</taxon>
        <taxon>Unionoidea</taxon>
        <taxon>Unionidae</taxon>
        <taxon>Unioninae</taxon>
        <taxon>Sinanodonta</taxon>
    </lineage>
</organism>
<keyword evidence="6" id="KW-1185">Reference proteome</keyword>
<dbReference type="EMBL" id="JBJQND010000008">
    <property type="protein sequence ID" value="KAL3869502.1"/>
    <property type="molecule type" value="Genomic_DNA"/>
</dbReference>
<sequence>MAATDRQNNELKMKAKQQMMTAKDPLEKLRAACLMRGANGIKGFSRSFRIMDDDESHTLDFKEFKKGVHDYGVLMDDAEIQQLFQSLDKDGSGNISFDEFLKALRPPMSNNRKDLINKAFMKLDKSGDGVITVEDLKGVYNVKKHPKYMNGEWTEEQVLMKFLESFDTPNEADGKISKEEFLNYYSGVSASIDSDAYFDLMMRNAYQIK</sequence>
<dbReference type="SUPFAM" id="SSF47473">
    <property type="entry name" value="EF-hand"/>
    <property type="match status" value="1"/>
</dbReference>
<dbReference type="Pfam" id="PF13499">
    <property type="entry name" value="EF-hand_7"/>
    <property type="match status" value="2"/>
</dbReference>
<dbReference type="SMART" id="SM00054">
    <property type="entry name" value="EFh"/>
    <property type="match status" value="4"/>
</dbReference>
<dbReference type="PANTHER" id="PTHR34524">
    <property type="entry name" value="CALCYPHOSIN"/>
    <property type="match status" value="1"/>
</dbReference>